<proteinExistence type="predicted"/>
<dbReference type="AlphaFoldDB" id="A0A317YNW0"/>
<name>A0A317YNW0_STAPS</name>
<protein>
    <recommendedName>
        <fullName evidence="3">Phage PVL protein</fullName>
    </recommendedName>
</protein>
<evidence type="ECO:0000313" key="1">
    <source>
        <dbReference type="EMBL" id="PWZ73472.1"/>
    </source>
</evidence>
<dbReference type="Proteomes" id="UP000246800">
    <property type="component" value="Unassembled WGS sequence"/>
</dbReference>
<gene>
    <name evidence="1" type="ORF">DD902_10670</name>
</gene>
<sequence length="131" mass="15378">MKIKKKVKMNLHELIQWAWENDVKGKTFKSNRGKKVKFYSIGGFNVLEPIWGHDTFTVEAEEEITERTVIPLLLEVYEHEGELVFLPQREKSIKDLLEESDLEENITTKTLYIINDDGTLTLIWRDGELIK</sequence>
<reference evidence="1 2" key="1">
    <citation type="journal article" date="2018" name="Vet. Microbiol.">
        <title>Clonal diversity and geographic distribution of methicillin-resistant Staphylococcus pseudintermedius from Australian animals: Discovery of novel sequence types.</title>
        <authorList>
            <person name="Worthing K.A."/>
            <person name="Abraham S."/>
            <person name="Coombs G.W."/>
            <person name="Pang S."/>
            <person name="Saputra S."/>
            <person name="Jordan D."/>
            <person name="Trott D.J."/>
            <person name="Norris J.M."/>
        </authorList>
    </citation>
    <scope>NUCLEOTIDE SEQUENCE [LARGE SCALE GENOMIC DNA]</scope>
    <source>
        <strain evidence="1 2">ST525 1</strain>
    </source>
</reference>
<accession>A0A317YNW0</accession>
<organism evidence="1 2">
    <name type="scientific">Staphylococcus pseudintermedius</name>
    <dbReference type="NCBI Taxonomy" id="283734"/>
    <lineage>
        <taxon>Bacteria</taxon>
        <taxon>Bacillati</taxon>
        <taxon>Bacillota</taxon>
        <taxon>Bacilli</taxon>
        <taxon>Bacillales</taxon>
        <taxon>Staphylococcaceae</taxon>
        <taxon>Staphylococcus</taxon>
        <taxon>Staphylococcus intermedius group</taxon>
    </lineage>
</organism>
<dbReference type="RefSeq" id="WP_110179307.1">
    <property type="nucleotide sequence ID" value="NZ_QEIT01000068.1"/>
</dbReference>
<evidence type="ECO:0008006" key="3">
    <source>
        <dbReference type="Google" id="ProtNLM"/>
    </source>
</evidence>
<dbReference type="EMBL" id="QEIT01000068">
    <property type="protein sequence ID" value="PWZ73472.1"/>
    <property type="molecule type" value="Genomic_DNA"/>
</dbReference>
<evidence type="ECO:0000313" key="2">
    <source>
        <dbReference type="Proteomes" id="UP000246800"/>
    </source>
</evidence>
<comment type="caution">
    <text evidence="1">The sequence shown here is derived from an EMBL/GenBank/DDBJ whole genome shotgun (WGS) entry which is preliminary data.</text>
</comment>